<dbReference type="InterPro" id="IPR013563">
    <property type="entry name" value="Oligopep_ABC_C"/>
</dbReference>
<evidence type="ECO:0000256" key="1">
    <source>
        <dbReference type="ARBA" id="ARBA00004202"/>
    </source>
</evidence>
<dbReference type="InterPro" id="IPR003593">
    <property type="entry name" value="AAA+_ATPase"/>
</dbReference>
<sequence length="339" mass="37598">MGNPVLEIEELRTSFSIKGDYHAAVDGVSLTVHENEVVAIVGESGCGKSALALSIIGLHDLKTTKLEGQVNFKGQNLLSLPISKLNKVRGRDTGMIFQDPMTALNPLATIGRQIEEPMDYHLKLSSAAKKKRTLDLLRRVGIKNEQRVYGQYPHELSGGMRQRAVIAIALACDPVLLIADEPTTALDVTIQAQIIDLMKELQNQIKSGIILITHDLGVVAEMADRVAVMYAGELVEIAEVRELFVNPLHPYTRSLLNSIPSNMEAKAKLHVIEGIVPSIQNLDRIGCRFAPRVAWVPEEDHETNPQMHEVKPNHFVRCTCYKNFHFPEGRVGEKDYVTS</sequence>
<dbReference type="PANTHER" id="PTHR43297:SF2">
    <property type="entry name" value="DIPEPTIDE TRANSPORT ATP-BINDING PROTEIN DPPD"/>
    <property type="match status" value="1"/>
</dbReference>
<dbReference type="Gene3D" id="3.40.50.300">
    <property type="entry name" value="P-loop containing nucleotide triphosphate hydrolases"/>
    <property type="match status" value="1"/>
</dbReference>
<protein>
    <submittedName>
        <fullName evidence="9">Peptide/nickel transport system ATP-binding protein</fullName>
    </submittedName>
</protein>
<accession>A0A927MG81</accession>
<dbReference type="PANTHER" id="PTHR43297">
    <property type="entry name" value="OLIGOPEPTIDE TRANSPORT ATP-BINDING PROTEIN APPD"/>
    <property type="match status" value="1"/>
</dbReference>
<evidence type="ECO:0000256" key="4">
    <source>
        <dbReference type="ARBA" id="ARBA00022475"/>
    </source>
</evidence>
<evidence type="ECO:0000256" key="2">
    <source>
        <dbReference type="ARBA" id="ARBA00005417"/>
    </source>
</evidence>
<dbReference type="FunFam" id="3.40.50.300:FF:000016">
    <property type="entry name" value="Oligopeptide ABC transporter ATP-binding component"/>
    <property type="match status" value="1"/>
</dbReference>
<dbReference type="GO" id="GO:0015833">
    <property type="term" value="P:peptide transport"/>
    <property type="evidence" value="ECO:0007669"/>
    <property type="project" value="InterPro"/>
</dbReference>
<keyword evidence="3" id="KW-0813">Transport</keyword>
<dbReference type="PROSITE" id="PS50893">
    <property type="entry name" value="ABC_TRANSPORTER_2"/>
    <property type="match status" value="1"/>
</dbReference>
<dbReference type="SMART" id="SM00382">
    <property type="entry name" value="AAA"/>
    <property type="match status" value="1"/>
</dbReference>
<name>A0A927MG81_9BACL</name>
<dbReference type="InterPro" id="IPR027417">
    <property type="entry name" value="P-loop_NTPase"/>
</dbReference>
<organism evidence="9 10">
    <name type="scientific">Sporosarcina limicola</name>
    <dbReference type="NCBI Taxonomy" id="34101"/>
    <lineage>
        <taxon>Bacteria</taxon>
        <taxon>Bacillati</taxon>
        <taxon>Bacillota</taxon>
        <taxon>Bacilli</taxon>
        <taxon>Bacillales</taxon>
        <taxon>Caryophanaceae</taxon>
        <taxon>Sporosarcina</taxon>
    </lineage>
</organism>
<dbReference type="Proteomes" id="UP000658225">
    <property type="component" value="Unassembled WGS sequence"/>
</dbReference>
<feature type="domain" description="ABC transporter" evidence="8">
    <location>
        <begin position="6"/>
        <end position="256"/>
    </location>
</feature>
<keyword evidence="4" id="KW-1003">Cell membrane</keyword>
<dbReference type="InterPro" id="IPR017871">
    <property type="entry name" value="ABC_transporter-like_CS"/>
</dbReference>
<keyword evidence="5" id="KW-0547">Nucleotide-binding</keyword>
<comment type="caution">
    <text evidence="9">The sequence shown here is derived from an EMBL/GenBank/DDBJ whole genome shotgun (WGS) entry which is preliminary data.</text>
</comment>
<dbReference type="InterPro" id="IPR050388">
    <property type="entry name" value="ABC_Ni/Peptide_Import"/>
</dbReference>
<dbReference type="EMBL" id="JADBEL010000001">
    <property type="protein sequence ID" value="MBE1553303.1"/>
    <property type="molecule type" value="Genomic_DNA"/>
</dbReference>
<dbReference type="CDD" id="cd03257">
    <property type="entry name" value="ABC_NikE_OppD_transporters"/>
    <property type="match status" value="1"/>
</dbReference>
<reference evidence="9" key="1">
    <citation type="submission" date="2020-10" db="EMBL/GenBank/DDBJ databases">
        <title>Genomic Encyclopedia of Type Strains, Phase IV (KMG-IV): sequencing the most valuable type-strain genomes for metagenomic binning, comparative biology and taxonomic classification.</title>
        <authorList>
            <person name="Goeker M."/>
        </authorList>
    </citation>
    <scope>NUCLEOTIDE SEQUENCE</scope>
    <source>
        <strain evidence="9">DSM 13886</strain>
    </source>
</reference>
<evidence type="ECO:0000256" key="6">
    <source>
        <dbReference type="ARBA" id="ARBA00022840"/>
    </source>
</evidence>
<dbReference type="InterPro" id="IPR003439">
    <property type="entry name" value="ABC_transporter-like_ATP-bd"/>
</dbReference>
<dbReference type="GO" id="GO:0005886">
    <property type="term" value="C:plasma membrane"/>
    <property type="evidence" value="ECO:0007669"/>
    <property type="project" value="UniProtKB-SubCell"/>
</dbReference>
<keyword evidence="10" id="KW-1185">Reference proteome</keyword>
<dbReference type="GO" id="GO:0016887">
    <property type="term" value="F:ATP hydrolysis activity"/>
    <property type="evidence" value="ECO:0007669"/>
    <property type="project" value="InterPro"/>
</dbReference>
<dbReference type="AlphaFoldDB" id="A0A927MG81"/>
<dbReference type="NCBIfam" id="TIGR01727">
    <property type="entry name" value="oligo_HPY"/>
    <property type="match status" value="1"/>
</dbReference>
<dbReference type="PROSITE" id="PS00211">
    <property type="entry name" value="ABC_TRANSPORTER_1"/>
    <property type="match status" value="1"/>
</dbReference>
<proteinExistence type="inferred from homology"/>
<evidence type="ECO:0000313" key="10">
    <source>
        <dbReference type="Proteomes" id="UP000658225"/>
    </source>
</evidence>
<evidence type="ECO:0000256" key="3">
    <source>
        <dbReference type="ARBA" id="ARBA00022448"/>
    </source>
</evidence>
<keyword evidence="7" id="KW-0472">Membrane</keyword>
<comment type="similarity">
    <text evidence="2">Belongs to the ABC transporter superfamily.</text>
</comment>
<dbReference type="RefSeq" id="WP_192597108.1">
    <property type="nucleotide sequence ID" value="NZ_JADBEL010000001.1"/>
</dbReference>
<evidence type="ECO:0000256" key="5">
    <source>
        <dbReference type="ARBA" id="ARBA00022741"/>
    </source>
</evidence>
<comment type="subcellular location">
    <subcellularLocation>
        <location evidence="1">Cell membrane</location>
        <topology evidence="1">Peripheral membrane protein</topology>
    </subcellularLocation>
</comment>
<dbReference type="Pfam" id="PF00005">
    <property type="entry name" value="ABC_tran"/>
    <property type="match status" value="1"/>
</dbReference>
<dbReference type="GO" id="GO:0005524">
    <property type="term" value="F:ATP binding"/>
    <property type="evidence" value="ECO:0007669"/>
    <property type="project" value="UniProtKB-KW"/>
</dbReference>
<evidence type="ECO:0000259" key="8">
    <source>
        <dbReference type="PROSITE" id="PS50893"/>
    </source>
</evidence>
<gene>
    <name evidence="9" type="ORF">H4683_000372</name>
</gene>
<dbReference type="Pfam" id="PF08352">
    <property type="entry name" value="oligo_HPY"/>
    <property type="match status" value="1"/>
</dbReference>
<keyword evidence="6 9" id="KW-0067">ATP-binding</keyword>
<evidence type="ECO:0000256" key="7">
    <source>
        <dbReference type="ARBA" id="ARBA00023136"/>
    </source>
</evidence>
<dbReference type="SUPFAM" id="SSF52540">
    <property type="entry name" value="P-loop containing nucleoside triphosphate hydrolases"/>
    <property type="match status" value="1"/>
</dbReference>
<evidence type="ECO:0000313" key="9">
    <source>
        <dbReference type="EMBL" id="MBE1553303.1"/>
    </source>
</evidence>